<dbReference type="PANTHER" id="PTHR30204">
    <property type="entry name" value="REDOX-CYCLING DRUG-SENSING TRANSCRIPTIONAL ACTIVATOR SOXR"/>
    <property type="match status" value="1"/>
</dbReference>
<dbReference type="EMBL" id="JAASRM010000001">
    <property type="protein sequence ID" value="NIK87845.1"/>
    <property type="molecule type" value="Genomic_DNA"/>
</dbReference>
<dbReference type="PRINTS" id="PR00040">
    <property type="entry name" value="HTHMERR"/>
</dbReference>
<evidence type="ECO:0000256" key="2">
    <source>
        <dbReference type="ARBA" id="ARBA00023015"/>
    </source>
</evidence>
<dbReference type="Pfam" id="PF13411">
    <property type="entry name" value="MerR_1"/>
    <property type="match status" value="1"/>
</dbReference>
<dbReference type="CDD" id="cd00592">
    <property type="entry name" value="HTH_MerR-like"/>
    <property type="match status" value="1"/>
</dbReference>
<keyword evidence="1" id="KW-0678">Repressor</keyword>
<name>A0A846MX91_9PROT</name>
<evidence type="ECO:0000256" key="1">
    <source>
        <dbReference type="ARBA" id="ARBA00022491"/>
    </source>
</evidence>
<evidence type="ECO:0000313" key="8">
    <source>
        <dbReference type="Proteomes" id="UP000570514"/>
    </source>
</evidence>
<dbReference type="PANTHER" id="PTHR30204:SF69">
    <property type="entry name" value="MERR-FAMILY TRANSCRIPTIONAL REGULATOR"/>
    <property type="match status" value="1"/>
</dbReference>
<dbReference type="Gene3D" id="1.10.1660.10">
    <property type="match status" value="1"/>
</dbReference>
<sequence>MSSKRTKPADNTAAIAAQFGTSIKALRLYESMGLLVPPRTEAGWRSYGRAEIERLNVILSLKQLGLSLTRIGELIKAGKADLRSVLALQEQSIQEQRRESEKALALIKAAQNSLEENSLLSIEQLAGIVRATQRMMISWTPELEDIAKRSYTPQQMEAFSNQKCDPEKAAKASRAWAEFYKDLDAVMAKSDPLSDEGLAVARRMAALIQEATGGDRTFWNSAAKFWKEAVHDPRTAPNLPMTKAHYAFLAQSFQELRRRGELQPLS</sequence>
<keyword evidence="8" id="KW-1185">Reference proteome</keyword>
<organism evidence="7 8">
    <name type="scientific">Rhizomicrobium palustre</name>
    <dbReference type="NCBI Taxonomy" id="189966"/>
    <lineage>
        <taxon>Bacteria</taxon>
        <taxon>Pseudomonadati</taxon>
        <taxon>Pseudomonadota</taxon>
        <taxon>Alphaproteobacteria</taxon>
        <taxon>Micropepsales</taxon>
        <taxon>Micropepsaceae</taxon>
        <taxon>Rhizomicrobium</taxon>
    </lineage>
</organism>
<dbReference type="InterPro" id="IPR009061">
    <property type="entry name" value="DNA-bd_dom_put_sf"/>
</dbReference>
<evidence type="ECO:0000256" key="4">
    <source>
        <dbReference type="ARBA" id="ARBA00023163"/>
    </source>
</evidence>
<gene>
    <name evidence="7" type="ORF">FHS83_001163</name>
</gene>
<feature type="coiled-coil region" evidence="5">
    <location>
        <begin position="79"/>
        <end position="113"/>
    </location>
</feature>
<keyword evidence="4" id="KW-0804">Transcription</keyword>
<protein>
    <submittedName>
        <fullName evidence="7">DNA-binding transcriptional MerR regulator</fullName>
    </submittedName>
</protein>
<dbReference type="RefSeq" id="WP_167081790.1">
    <property type="nucleotide sequence ID" value="NZ_BAAADC010000001.1"/>
</dbReference>
<evidence type="ECO:0000259" key="6">
    <source>
        <dbReference type="PROSITE" id="PS50937"/>
    </source>
</evidence>
<dbReference type="Proteomes" id="UP000570514">
    <property type="component" value="Unassembled WGS sequence"/>
</dbReference>
<dbReference type="GO" id="GO:0003677">
    <property type="term" value="F:DNA binding"/>
    <property type="evidence" value="ECO:0007669"/>
    <property type="project" value="UniProtKB-KW"/>
</dbReference>
<feature type="domain" description="HTH merR-type" evidence="6">
    <location>
        <begin position="20"/>
        <end position="77"/>
    </location>
</feature>
<comment type="caution">
    <text evidence="7">The sequence shown here is derived from an EMBL/GenBank/DDBJ whole genome shotgun (WGS) entry which is preliminary data.</text>
</comment>
<dbReference type="AlphaFoldDB" id="A0A846MX91"/>
<dbReference type="GO" id="GO:0003700">
    <property type="term" value="F:DNA-binding transcription factor activity"/>
    <property type="evidence" value="ECO:0007669"/>
    <property type="project" value="InterPro"/>
</dbReference>
<dbReference type="PROSITE" id="PS50937">
    <property type="entry name" value="HTH_MERR_2"/>
    <property type="match status" value="1"/>
</dbReference>
<dbReference type="SMART" id="SM00422">
    <property type="entry name" value="HTH_MERR"/>
    <property type="match status" value="1"/>
</dbReference>
<evidence type="ECO:0000313" key="7">
    <source>
        <dbReference type="EMBL" id="NIK87845.1"/>
    </source>
</evidence>
<keyword evidence="3 7" id="KW-0238">DNA-binding</keyword>
<keyword evidence="2" id="KW-0805">Transcription regulation</keyword>
<keyword evidence="5" id="KW-0175">Coiled coil</keyword>
<dbReference type="InterPro" id="IPR047057">
    <property type="entry name" value="MerR_fam"/>
</dbReference>
<reference evidence="7 8" key="1">
    <citation type="submission" date="2020-03" db="EMBL/GenBank/DDBJ databases">
        <title>Genomic Encyclopedia of Type Strains, Phase IV (KMG-IV): sequencing the most valuable type-strain genomes for metagenomic binning, comparative biology and taxonomic classification.</title>
        <authorList>
            <person name="Goeker M."/>
        </authorList>
    </citation>
    <scope>NUCLEOTIDE SEQUENCE [LARGE SCALE GENOMIC DNA]</scope>
    <source>
        <strain evidence="7 8">DSM 19867</strain>
    </source>
</reference>
<proteinExistence type="predicted"/>
<dbReference type="SUPFAM" id="SSF46955">
    <property type="entry name" value="Putative DNA-binding domain"/>
    <property type="match status" value="1"/>
</dbReference>
<dbReference type="InterPro" id="IPR000551">
    <property type="entry name" value="MerR-type_HTH_dom"/>
</dbReference>
<evidence type="ECO:0000256" key="5">
    <source>
        <dbReference type="SAM" id="Coils"/>
    </source>
</evidence>
<accession>A0A846MX91</accession>
<evidence type="ECO:0000256" key="3">
    <source>
        <dbReference type="ARBA" id="ARBA00023125"/>
    </source>
</evidence>